<feature type="binding site" evidence="9">
    <location>
        <position position="50"/>
    </location>
    <ligand>
        <name>FAD</name>
        <dbReference type="ChEBI" id="CHEBI:57692"/>
    </ligand>
</feature>
<evidence type="ECO:0000313" key="11">
    <source>
        <dbReference type="EMBL" id="CUS09087.1"/>
    </source>
</evidence>
<dbReference type="Gene3D" id="3.50.50.60">
    <property type="entry name" value="FAD/NAD(P)-binding domain"/>
    <property type="match status" value="1"/>
</dbReference>
<dbReference type="InterPro" id="IPR055275">
    <property type="entry name" value="Ferredox_Rdtase"/>
</dbReference>
<evidence type="ECO:0000256" key="5">
    <source>
        <dbReference type="ARBA" id="ARBA00022857"/>
    </source>
</evidence>
<evidence type="ECO:0000256" key="7">
    <source>
        <dbReference type="ARBA" id="ARBA00048933"/>
    </source>
</evidence>
<evidence type="ECO:0000256" key="9">
    <source>
        <dbReference type="PIRSR" id="PIRSR000362-1"/>
    </source>
</evidence>
<dbReference type="EC" id="1.18.1.6" evidence="8"/>
<dbReference type="Proteomes" id="UP001412239">
    <property type="component" value="Unassembled WGS sequence"/>
</dbReference>
<protein>
    <recommendedName>
        <fullName evidence="8">NADPH:adrenodoxin oxidoreductase, mitochondrial</fullName>
        <ecNumber evidence="8">1.18.1.6</ecNumber>
    </recommendedName>
</protein>
<keyword evidence="3 8" id="KW-0285">Flavoprotein</keyword>
<comment type="cofactor">
    <cofactor evidence="1 8 9">
        <name>FAD</name>
        <dbReference type="ChEBI" id="CHEBI:57692"/>
    </cofactor>
</comment>
<keyword evidence="12" id="KW-1185">Reference proteome</keyword>
<comment type="catalytic activity">
    <reaction evidence="7 8">
        <text>2 reduced [adrenodoxin] + NADP(+) + H(+) = 2 oxidized [adrenodoxin] + NADPH</text>
        <dbReference type="Rhea" id="RHEA:42312"/>
        <dbReference type="Rhea" id="RHEA-COMP:9998"/>
        <dbReference type="Rhea" id="RHEA-COMP:9999"/>
        <dbReference type="ChEBI" id="CHEBI:15378"/>
        <dbReference type="ChEBI" id="CHEBI:33737"/>
        <dbReference type="ChEBI" id="CHEBI:33738"/>
        <dbReference type="ChEBI" id="CHEBI:57783"/>
        <dbReference type="ChEBI" id="CHEBI:58349"/>
        <dbReference type="EC" id="1.18.1.6"/>
    </reaction>
</comment>
<dbReference type="EMBL" id="LN891098">
    <property type="protein sequence ID" value="CUS09087.1"/>
    <property type="molecule type" value="Genomic_DNA"/>
</dbReference>
<dbReference type="AlphaFoldDB" id="A0A292PRJ8"/>
<feature type="binding site" evidence="10">
    <location>
        <position position="252"/>
    </location>
    <ligand>
        <name>NADP(+)</name>
        <dbReference type="ChEBI" id="CHEBI:58349"/>
    </ligand>
</feature>
<evidence type="ECO:0000256" key="2">
    <source>
        <dbReference type="ARBA" id="ARBA00008312"/>
    </source>
</evidence>
<feature type="binding site" evidence="9">
    <location>
        <position position="79"/>
    </location>
    <ligand>
        <name>FAD</name>
        <dbReference type="ChEBI" id="CHEBI:57692"/>
    </ligand>
</feature>
<keyword evidence="4 8" id="KW-0274">FAD</keyword>
<feature type="binding site" evidence="10">
    <location>
        <begin position="196"/>
        <end position="199"/>
    </location>
    <ligand>
        <name>NADP(+)</name>
        <dbReference type="ChEBI" id="CHEBI:58349"/>
    </ligand>
</feature>
<dbReference type="PANTHER" id="PTHR48467:SF1">
    <property type="entry name" value="GLUTAMATE SYNTHASE 1 [NADH], CHLOROPLASTIC-LIKE"/>
    <property type="match status" value="1"/>
</dbReference>
<feature type="binding site" evidence="10">
    <location>
        <begin position="240"/>
        <end position="241"/>
    </location>
    <ligand>
        <name>NADP(+)</name>
        <dbReference type="ChEBI" id="CHEBI:58349"/>
    </ligand>
</feature>
<sequence length="517" mass="57095">MSATTTFSKRLSPSTLRRAFFRSPGSRCLNTVAGRRDRPFRVAVVGAGPAGFYTAYRVLSKLASAKVDMYESLPAPYGLIRFGVAPDHPEVKNCQDKFNEVAQDPRFTYIGNTPIGTSWPHPPHRSLPLAVLGPHYDALLLSYGASRDRKLAIPGEESLAGVHSARAFVGWYNGLPECRHLKPDLHLAEEATVIGQGNVALDVARMLLSRPDDLRTTDITEYAIEELSRSRVKRVRVVGRRGLLQAAFTVKELRELLSLRGVGFHPVHASLLPEDPNSFPRAQKRIIQVLQKGPKTQLTGAEKSWELGFLRSPKAFIPSASDPARIGAIEFEKNRLEEPMFSPTSNAIGTSQTEVLPTDLAFRSIGYLSERIPGFGDLGIPFNEKRGLVPNEDGRVVRPLGPKTGDPAIPVPGVYTSGWVKRGPTGVIASTMYDAFDTGDRMVSDWTGGQVEFMRFGGAEKKSGWEAVRNEVASRGIRPISWAQWMKIDKAEKERGARFGKEREKFTSEEEMLAVLE</sequence>
<comment type="subcellular location">
    <subcellularLocation>
        <location evidence="8">Mitochondrion</location>
    </subcellularLocation>
</comment>
<evidence type="ECO:0000256" key="3">
    <source>
        <dbReference type="ARBA" id="ARBA00022630"/>
    </source>
</evidence>
<evidence type="ECO:0000256" key="4">
    <source>
        <dbReference type="ARBA" id="ARBA00022827"/>
    </source>
</evidence>
<comment type="similarity">
    <text evidence="2 8">Belongs to the ferredoxin--NADP reductase type 1 family.</text>
</comment>
<evidence type="ECO:0000256" key="8">
    <source>
        <dbReference type="PIRNR" id="PIRNR000362"/>
    </source>
</evidence>
<gene>
    <name evidence="11" type="ORF">GSTUAT00006801001</name>
</gene>
<dbReference type="InterPro" id="IPR021163">
    <property type="entry name" value="Ferredox_Rdtase_adrenod"/>
</dbReference>
<dbReference type="GO" id="GO:0016491">
    <property type="term" value="F:oxidoreductase activity"/>
    <property type="evidence" value="ECO:0007669"/>
    <property type="project" value="UniProtKB-KW"/>
</dbReference>
<keyword evidence="6 8" id="KW-0560">Oxidoreductase</keyword>
<evidence type="ECO:0000256" key="10">
    <source>
        <dbReference type="PIRSR" id="PIRSR000362-2"/>
    </source>
</evidence>
<feature type="binding site" evidence="9">
    <location>
        <position position="115"/>
    </location>
    <ligand>
        <name>FAD</name>
        <dbReference type="ChEBI" id="CHEBI:57692"/>
    </ligand>
</feature>
<dbReference type="SUPFAM" id="SSF51971">
    <property type="entry name" value="Nucleotide-binding domain"/>
    <property type="match status" value="2"/>
</dbReference>
<feature type="binding site" evidence="9">
    <location>
        <begin position="426"/>
        <end position="428"/>
    </location>
    <ligand>
        <name>FAD</name>
        <dbReference type="ChEBI" id="CHEBI:57692"/>
    </ligand>
</feature>
<evidence type="ECO:0000256" key="6">
    <source>
        <dbReference type="ARBA" id="ARBA00023002"/>
    </source>
</evidence>
<proteinExistence type="inferred from homology"/>
<feature type="binding site" evidence="9">
    <location>
        <position position="71"/>
    </location>
    <ligand>
        <name>FAD</name>
        <dbReference type="ChEBI" id="CHEBI:57692"/>
    </ligand>
</feature>
<dbReference type="PIRSF" id="PIRSF000362">
    <property type="entry name" value="FNR"/>
    <property type="match status" value="1"/>
</dbReference>
<dbReference type="PANTHER" id="PTHR48467">
    <property type="entry name" value="GLUTAMATE SYNTHASE 1 [NADH], CHLOROPLASTIC-LIKE"/>
    <property type="match status" value="1"/>
</dbReference>
<organism evidence="11 12">
    <name type="scientific">Tuber aestivum</name>
    <name type="common">summer truffle</name>
    <dbReference type="NCBI Taxonomy" id="59557"/>
    <lineage>
        <taxon>Eukaryota</taxon>
        <taxon>Fungi</taxon>
        <taxon>Dikarya</taxon>
        <taxon>Ascomycota</taxon>
        <taxon>Pezizomycotina</taxon>
        <taxon>Pezizomycetes</taxon>
        <taxon>Pezizales</taxon>
        <taxon>Tuberaceae</taxon>
        <taxon>Tuber</taxon>
    </lineage>
</organism>
<dbReference type="GO" id="GO:0005739">
    <property type="term" value="C:mitochondrion"/>
    <property type="evidence" value="ECO:0007669"/>
    <property type="project" value="UniProtKB-SubCell"/>
</dbReference>
<dbReference type="InterPro" id="IPR036188">
    <property type="entry name" value="FAD/NAD-bd_sf"/>
</dbReference>
<dbReference type="Gene3D" id="3.40.50.720">
    <property type="entry name" value="NAD(P)-binding Rossmann-like Domain"/>
    <property type="match status" value="1"/>
</dbReference>
<keyword evidence="8" id="KW-0496">Mitochondrion</keyword>
<feature type="binding site" evidence="10">
    <location>
        <position position="426"/>
    </location>
    <ligand>
        <name>NADP(+)</name>
        <dbReference type="ChEBI" id="CHEBI:58349"/>
    </ligand>
</feature>
<name>A0A292PRJ8_9PEZI</name>
<reference evidence="11" key="1">
    <citation type="submission" date="2015-10" db="EMBL/GenBank/DDBJ databases">
        <authorList>
            <person name="Regsiter A."/>
            <person name="william w."/>
        </authorList>
    </citation>
    <scope>NUCLEOTIDE SEQUENCE</scope>
    <source>
        <strain evidence="11">Montdore</strain>
    </source>
</reference>
<dbReference type="PRINTS" id="PR00419">
    <property type="entry name" value="ADXRDTASE"/>
</dbReference>
<evidence type="ECO:0000313" key="12">
    <source>
        <dbReference type="Proteomes" id="UP001412239"/>
    </source>
</evidence>
<evidence type="ECO:0000256" key="1">
    <source>
        <dbReference type="ARBA" id="ARBA00001974"/>
    </source>
</evidence>
<feature type="binding site" evidence="9">
    <location>
        <position position="419"/>
    </location>
    <ligand>
        <name>FAD</name>
        <dbReference type="ChEBI" id="CHEBI:57692"/>
    </ligand>
</feature>
<keyword evidence="5 8" id="KW-0521">NADP</keyword>
<accession>A0A292PRJ8</accession>